<evidence type="ECO:0000313" key="6">
    <source>
        <dbReference type="EMBL" id="THH01993.1"/>
    </source>
</evidence>
<dbReference type="InterPro" id="IPR007014">
    <property type="entry name" value="FUN14"/>
</dbReference>
<dbReference type="AlphaFoldDB" id="A0A4V3XBJ2"/>
<accession>A0A4V3XBJ2</accession>
<organism evidence="6 7">
    <name type="scientific">Phellinidium pouzarii</name>
    <dbReference type="NCBI Taxonomy" id="167371"/>
    <lineage>
        <taxon>Eukaryota</taxon>
        <taxon>Fungi</taxon>
        <taxon>Dikarya</taxon>
        <taxon>Basidiomycota</taxon>
        <taxon>Agaricomycotina</taxon>
        <taxon>Agaricomycetes</taxon>
        <taxon>Hymenochaetales</taxon>
        <taxon>Hymenochaetaceae</taxon>
        <taxon>Phellinidium</taxon>
    </lineage>
</organism>
<dbReference type="EMBL" id="SGPK01000565">
    <property type="protein sequence ID" value="THH01993.1"/>
    <property type="molecule type" value="Genomic_DNA"/>
</dbReference>
<keyword evidence="4" id="KW-1133">Transmembrane helix</keyword>
<name>A0A4V3XBJ2_9AGAM</name>
<keyword evidence="3" id="KW-0812">Transmembrane</keyword>
<comment type="subcellular location">
    <subcellularLocation>
        <location evidence="1">Membrane</location>
    </subcellularLocation>
</comment>
<evidence type="ECO:0000256" key="4">
    <source>
        <dbReference type="ARBA" id="ARBA00022989"/>
    </source>
</evidence>
<comment type="similarity">
    <text evidence="2">Belongs to the FUN14 family.</text>
</comment>
<evidence type="ECO:0000256" key="2">
    <source>
        <dbReference type="ARBA" id="ARBA00009160"/>
    </source>
</evidence>
<sequence length="166" mass="18711">MRRCESLSEYPACSEVVCEASSPKNDLDDLPPPPPSSVRLYELSFGTVCGICAGVFIKKGAKAIAFVFGGVFVMLQVRLPHTRLYSTLAKAQLRTQYFTSLRFVRVDWQRAESAFEQRFYTKSAGAEGYRPPTVYKLWRWLAEFLTTDFQPRASFLAGMALGFRIG</sequence>
<evidence type="ECO:0000256" key="3">
    <source>
        <dbReference type="ARBA" id="ARBA00022692"/>
    </source>
</evidence>
<evidence type="ECO:0000313" key="7">
    <source>
        <dbReference type="Proteomes" id="UP000308199"/>
    </source>
</evidence>
<evidence type="ECO:0008006" key="8">
    <source>
        <dbReference type="Google" id="ProtNLM"/>
    </source>
</evidence>
<dbReference type="OrthoDB" id="163794at2759"/>
<dbReference type="Proteomes" id="UP000308199">
    <property type="component" value="Unassembled WGS sequence"/>
</dbReference>
<dbReference type="PANTHER" id="PTHR21346">
    <property type="entry name" value="FUN14 DOMAIN CONTAINING"/>
    <property type="match status" value="1"/>
</dbReference>
<reference evidence="6 7" key="1">
    <citation type="submission" date="2019-02" db="EMBL/GenBank/DDBJ databases">
        <title>Genome sequencing of the rare red list fungi Phellinidium pouzarii.</title>
        <authorList>
            <person name="Buettner E."/>
            <person name="Kellner H."/>
        </authorList>
    </citation>
    <scope>NUCLEOTIDE SEQUENCE [LARGE SCALE GENOMIC DNA]</scope>
    <source>
        <strain evidence="6 7">DSM 108285</strain>
    </source>
</reference>
<keyword evidence="7" id="KW-1185">Reference proteome</keyword>
<dbReference type="GO" id="GO:0016020">
    <property type="term" value="C:membrane"/>
    <property type="evidence" value="ECO:0007669"/>
    <property type="project" value="UniProtKB-SubCell"/>
</dbReference>
<proteinExistence type="inferred from homology"/>
<keyword evidence="5" id="KW-0472">Membrane</keyword>
<dbReference type="PANTHER" id="PTHR21346:SF10">
    <property type="entry name" value="TRANSMEMBRANE PROTEIN"/>
    <property type="match status" value="1"/>
</dbReference>
<dbReference type="Pfam" id="PF04930">
    <property type="entry name" value="FUN14"/>
    <property type="match status" value="2"/>
</dbReference>
<evidence type="ECO:0000256" key="1">
    <source>
        <dbReference type="ARBA" id="ARBA00004370"/>
    </source>
</evidence>
<protein>
    <recommendedName>
        <fullName evidence="8">FUN14 domain-containing protein</fullName>
    </recommendedName>
</protein>
<evidence type="ECO:0000256" key="5">
    <source>
        <dbReference type="ARBA" id="ARBA00023136"/>
    </source>
</evidence>
<gene>
    <name evidence="6" type="ORF">EW145_g6817</name>
</gene>
<comment type="caution">
    <text evidence="6">The sequence shown here is derived from an EMBL/GenBank/DDBJ whole genome shotgun (WGS) entry which is preliminary data.</text>
</comment>